<gene>
    <name evidence="4" type="ORF">LSALG_LOCUS10929</name>
</gene>
<protein>
    <recommendedName>
        <fullName evidence="3">RNA helicase C-terminal domain-containing protein</fullName>
    </recommendedName>
</protein>
<keyword evidence="2" id="KW-0067">ATP-binding</keyword>
<evidence type="ECO:0000256" key="2">
    <source>
        <dbReference type="ARBA" id="ARBA00022806"/>
    </source>
</evidence>
<accession>A0AA35V4F3</accession>
<dbReference type="Proteomes" id="UP001177003">
    <property type="component" value="Chromosome 2"/>
</dbReference>
<name>A0AA35V4F3_LACSI</name>
<evidence type="ECO:0000313" key="5">
    <source>
        <dbReference type="Proteomes" id="UP001177003"/>
    </source>
</evidence>
<keyword evidence="5" id="KW-1185">Reference proteome</keyword>
<feature type="domain" description="RNA helicase C-terminal" evidence="3">
    <location>
        <begin position="38"/>
        <end position="73"/>
    </location>
</feature>
<dbReference type="InterPro" id="IPR059023">
    <property type="entry name" value="RNA_hel_CTD"/>
</dbReference>
<sequence>MLLFGGSISKGDIESLLPFLTPFLFDSIPFYDMKHDGHLKMLGGYLEFFMEPSLAELYHNLRKDLYELFQYKFFDTSVYGSGFPRAADERPSPLVCIA</sequence>
<dbReference type="Pfam" id="PF26026">
    <property type="entry name" value="RNA_hel_CTD"/>
    <property type="match status" value="1"/>
</dbReference>
<evidence type="ECO:0000259" key="3">
    <source>
        <dbReference type="Pfam" id="PF26026"/>
    </source>
</evidence>
<organism evidence="4 5">
    <name type="scientific">Lactuca saligna</name>
    <name type="common">Willowleaf lettuce</name>
    <dbReference type="NCBI Taxonomy" id="75948"/>
    <lineage>
        <taxon>Eukaryota</taxon>
        <taxon>Viridiplantae</taxon>
        <taxon>Streptophyta</taxon>
        <taxon>Embryophyta</taxon>
        <taxon>Tracheophyta</taxon>
        <taxon>Spermatophyta</taxon>
        <taxon>Magnoliopsida</taxon>
        <taxon>eudicotyledons</taxon>
        <taxon>Gunneridae</taxon>
        <taxon>Pentapetalae</taxon>
        <taxon>asterids</taxon>
        <taxon>campanulids</taxon>
        <taxon>Asterales</taxon>
        <taxon>Asteraceae</taxon>
        <taxon>Cichorioideae</taxon>
        <taxon>Cichorieae</taxon>
        <taxon>Lactucinae</taxon>
        <taxon>Lactuca</taxon>
    </lineage>
</organism>
<keyword evidence="1" id="KW-0378">Hydrolase</keyword>
<evidence type="ECO:0000256" key="1">
    <source>
        <dbReference type="ARBA" id="ARBA00022801"/>
    </source>
</evidence>
<dbReference type="AlphaFoldDB" id="A0AA35V4F3"/>
<keyword evidence="2" id="KW-0547">Nucleotide-binding</keyword>
<proteinExistence type="predicted"/>
<keyword evidence="2" id="KW-0347">Helicase</keyword>
<reference evidence="4" key="1">
    <citation type="submission" date="2023-04" db="EMBL/GenBank/DDBJ databases">
        <authorList>
            <person name="Vijverberg K."/>
            <person name="Xiong W."/>
            <person name="Schranz E."/>
        </authorList>
    </citation>
    <scope>NUCLEOTIDE SEQUENCE</scope>
</reference>
<dbReference type="EMBL" id="OX465078">
    <property type="protein sequence ID" value="CAI9270626.1"/>
    <property type="molecule type" value="Genomic_DNA"/>
</dbReference>
<evidence type="ECO:0000313" key="4">
    <source>
        <dbReference type="EMBL" id="CAI9270626.1"/>
    </source>
</evidence>